<name>A0AA40A6B8_9PEZI</name>
<reference evidence="1" key="1">
    <citation type="submission" date="2023-06" db="EMBL/GenBank/DDBJ databases">
        <title>Genome-scale phylogeny and comparative genomics of the fungal order Sordariales.</title>
        <authorList>
            <consortium name="Lawrence Berkeley National Laboratory"/>
            <person name="Hensen N."/>
            <person name="Bonometti L."/>
            <person name="Westerberg I."/>
            <person name="Brannstrom I.O."/>
            <person name="Guillou S."/>
            <person name="Cros-Aarteil S."/>
            <person name="Calhoun S."/>
            <person name="Haridas S."/>
            <person name="Kuo A."/>
            <person name="Mondo S."/>
            <person name="Pangilinan J."/>
            <person name="Riley R."/>
            <person name="LaButti K."/>
            <person name="Andreopoulos B."/>
            <person name="Lipzen A."/>
            <person name="Chen C."/>
            <person name="Yanf M."/>
            <person name="Daum C."/>
            <person name="Ng V."/>
            <person name="Clum A."/>
            <person name="Steindorff A."/>
            <person name="Ohm R."/>
            <person name="Martin F."/>
            <person name="Silar P."/>
            <person name="Natvig D."/>
            <person name="Lalanne C."/>
            <person name="Gautier V."/>
            <person name="Ament-velasquez S.L."/>
            <person name="Kruys A."/>
            <person name="Hutchinson M.I."/>
            <person name="Powell A.J."/>
            <person name="Barry K."/>
            <person name="Miller A.N."/>
            <person name="Grigoriev I.V."/>
            <person name="Debuchy R."/>
            <person name="Gladieux P."/>
            <person name="Thoren M.H."/>
            <person name="Johannesson H."/>
        </authorList>
    </citation>
    <scope>NUCLEOTIDE SEQUENCE</scope>
    <source>
        <strain evidence="1">SMH2392-1A</strain>
    </source>
</reference>
<dbReference type="Proteomes" id="UP001172101">
    <property type="component" value="Unassembled WGS sequence"/>
</dbReference>
<organism evidence="1 2">
    <name type="scientific">Lasiosphaeria miniovina</name>
    <dbReference type="NCBI Taxonomy" id="1954250"/>
    <lineage>
        <taxon>Eukaryota</taxon>
        <taxon>Fungi</taxon>
        <taxon>Dikarya</taxon>
        <taxon>Ascomycota</taxon>
        <taxon>Pezizomycotina</taxon>
        <taxon>Sordariomycetes</taxon>
        <taxon>Sordariomycetidae</taxon>
        <taxon>Sordariales</taxon>
        <taxon>Lasiosphaeriaceae</taxon>
        <taxon>Lasiosphaeria</taxon>
    </lineage>
</organism>
<comment type="caution">
    <text evidence="1">The sequence shown here is derived from an EMBL/GenBank/DDBJ whole genome shotgun (WGS) entry which is preliminary data.</text>
</comment>
<sequence>MASIRALPPTYHVVPRFDIAAQGGALELGTVVDSLLMLRPLNRGAVVPIPAKLRYAPTTQHGFAETRSRLREGHGGVWARS</sequence>
<protein>
    <submittedName>
        <fullName evidence="1">Uncharacterized protein</fullName>
    </submittedName>
</protein>
<dbReference type="AlphaFoldDB" id="A0AA40A6B8"/>
<evidence type="ECO:0000313" key="1">
    <source>
        <dbReference type="EMBL" id="KAK0710126.1"/>
    </source>
</evidence>
<gene>
    <name evidence="1" type="ORF">B0T26DRAFT_653287</name>
</gene>
<feature type="non-terminal residue" evidence="1">
    <location>
        <position position="81"/>
    </location>
</feature>
<proteinExistence type="predicted"/>
<keyword evidence="2" id="KW-1185">Reference proteome</keyword>
<dbReference type="RefSeq" id="XP_060293430.1">
    <property type="nucleotide sequence ID" value="XM_060438445.1"/>
</dbReference>
<accession>A0AA40A6B8</accession>
<dbReference type="EMBL" id="JAUIRO010000006">
    <property type="protein sequence ID" value="KAK0710126.1"/>
    <property type="molecule type" value="Genomic_DNA"/>
</dbReference>
<evidence type="ECO:0000313" key="2">
    <source>
        <dbReference type="Proteomes" id="UP001172101"/>
    </source>
</evidence>
<dbReference type="GeneID" id="85321715"/>